<dbReference type="Proteomes" id="UP001196413">
    <property type="component" value="Unassembled WGS sequence"/>
</dbReference>
<sequence>MAQYAFPQARRELITESTRSKQSLVRTFFNVLAGGDERIGEASLVRGRTDVFKGDDEGNCPDPSGAAELT</sequence>
<organism evidence="1 2">
    <name type="scientific">Parelaphostrongylus tenuis</name>
    <name type="common">Meningeal worm</name>
    <dbReference type="NCBI Taxonomy" id="148309"/>
    <lineage>
        <taxon>Eukaryota</taxon>
        <taxon>Metazoa</taxon>
        <taxon>Ecdysozoa</taxon>
        <taxon>Nematoda</taxon>
        <taxon>Chromadorea</taxon>
        <taxon>Rhabditida</taxon>
        <taxon>Rhabditina</taxon>
        <taxon>Rhabditomorpha</taxon>
        <taxon>Strongyloidea</taxon>
        <taxon>Metastrongylidae</taxon>
        <taxon>Parelaphostrongylus</taxon>
    </lineage>
</organism>
<keyword evidence="2" id="KW-1185">Reference proteome</keyword>
<proteinExistence type="predicted"/>
<gene>
    <name evidence="1" type="ORF">KIN20_031559</name>
</gene>
<protein>
    <submittedName>
        <fullName evidence="1">Uncharacterized protein</fullName>
    </submittedName>
</protein>
<dbReference type="EMBL" id="JAHQIW010006706">
    <property type="protein sequence ID" value="KAJ1369945.1"/>
    <property type="molecule type" value="Genomic_DNA"/>
</dbReference>
<accession>A0AAD5R5M8</accession>
<name>A0AAD5R5M8_PARTN</name>
<comment type="caution">
    <text evidence="1">The sequence shown here is derived from an EMBL/GenBank/DDBJ whole genome shotgun (WGS) entry which is preliminary data.</text>
</comment>
<evidence type="ECO:0000313" key="2">
    <source>
        <dbReference type="Proteomes" id="UP001196413"/>
    </source>
</evidence>
<reference evidence="1" key="1">
    <citation type="submission" date="2021-06" db="EMBL/GenBank/DDBJ databases">
        <title>Parelaphostrongylus tenuis whole genome reference sequence.</title>
        <authorList>
            <person name="Garwood T.J."/>
            <person name="Larsen P.A."/>
            <person name="Fountain-Jones N.M."/>
            <person name="Garbe J.R."/>
            <person name="Macchietto M.G."/>
            <person name="Kania S.A."/>
            <person name="Gerhold R.W."/>
            <person name="Richards J.E."/>
            <person name="Wolf T.M."/>
        </authorList>
    </citation>
    <scope>NUCLEOTIDE SEQUENCE</scope>
    <source>
        <strain evidence="1">MNPRO001-30</strain>
        <tissue evidence="1">Meninges</tissue>
    </source>
</reference>
<evidence type="ECO:0000313" key="1">
    <source>
        <dbReference type="EMBL" id="KAJ1369945.1"/>
    </source>
</evidence>
<dbReference type="AlphaFoldDB" id="A0AAD5R5M8"/>